<dbReference type="PANTHER" id="PTHR30502:SF0">
    <property type="entry name" value="PHOSPHOENOLPYRUVATE CARBOXYLASE FAMILY PROTEIN"/>
    <property type="match status" value="1"/>
</dbReference>
<accession>A0A059G341</accession>
<reference evidence="5 6" key="1">
    <citation type="journal article" date="2014" name="Antonie Van Leeuwenhoek">
        <title>Hyphomonas beringensis sp. nov. and Hyphomonas chukchiensis sp. nov., isolated from surface seawater of the Bering Sea and Chukchi Sea.</title>
        <authorList>
            <person name="Li C."/>
            <person name="Lai Q."/>
            <person name="Li G."/>
            <person name="Dong C."/>
            <person name="Wang J."/>
            <person name="Liao Y."/>
            <person name="Shao Z."/>
        </authorList>
    </citation>
    <scope>NUCLEOTIDE SEQUENCE [LARGE SCALE GENOMIC DNA]</scope>
    <source>
        <strain evidence="5 6">SCH89</strain>
    </source>
</reference>
<dbReference type="GO" id="GO:0005737">
    <property type="term" value="C:cytoplasm"/>
    <property type="evidence" value="ECO:0007669"/>
    <property type="project" value="TreeGrafter"/>
</dbReference>
<dbReference type="Gene3D" id="3.20.20.60">
    <property type="entry name" value="Phosphoenolpyruvate-binding domains"/>
    <property type="match status" value="1"/>
</dbReference>
<dbReference type="Proteomes" id="UP000024942">
    <property type="component" value="Unassembled WGS sequence"/>
</dbReference>
<dbReference type="EMBL" id="ARYL01000045">
    <property type="protein sequence ID" value="KDA00868.1"/>
    <property type="molecule type" value="Genomic_DNA"/>
</dbReference>
<dbReference type="PATRIC" id="fig|1280953.3.peg.3674"/>
<keyword evidence="6" id="KW-1185">Reference proteome</keyword>
<name>A0A059G341_9PROT</name>
<evidence type="ECO:0000256" key="3">
    <source>
        <dbReference type="ARBA" id="ARBA00023239"/>
    </source>
</evidence>
<dbReference type="AlphaFoldDB" id="A0A059G341"/>
<keyword evidence="3" id="KW-0456">Lyase</keyword>
<evidence type="ECO:0000256" key="1">
    <source>
        <dbReference type="ARBA" id="ARBA00005568"/>
    </source>
</evidence>
<dbReference type="RefSeq" id="WP_035541257.1">
    <property type="nucleotide sequence ID" value="NZ_ARYL01000045.1"/>
</dbReference>
<comment type="caution">
    <text evidence="5">The sequence shown here is derived from an EMBL/GenBank/DDBJ whole genome shotgun (WGS) entry which is preliminary data.</text>
</comment>
<dbReference type="GO" id="GO:0016832">
    <property type="term" value="F:aldehyde-lyase activity"/>
    <property type="evidence" value="ECO:0007669"/>
    <property type="project" value="TreeGrafter"/>
</dbReference>
<dbReference type="SUPFAM" id="SSF51621">
    <property type="entry name" value="Phosphoenolpyruvate/pyruvate domain"/>
    <property type="match status" value="1"/>
</dbReference>
<dbReference type="GO" id="GO:0046872">
    <property type="term" value="F:metal ion binding"/>
    <property type="evidence" value="ECO:0007669"/>
    <property type="project" value="UniProtKB-KW"/>
</dbReference>
<dbReference type="InterPro" id="IPR050251">
    <property type="entry name" value="HpcH-HpaI_aldolase"/>
</dbReference>
<evidence type="ECO:0000313" key="6">
    <source>
        <dbReference type="Proteomes" id="UP000024942"/>
    </source>
</evidence>
<sequence length="264" mass="27543">MKTKQNRFKDGLGDGPPQLGFWLALASPDIAEICSGLGYDWVLIDGEHGAQTLPGIANQLRAVDTVPACSAIVRVPGHDPVTIRQILDLGAQTIMVPMVDTAQQAAAIVKASRYPPAGDRGIGGARAARWGRYPAYVAEANERLCIIAQIETAEALDNLEAIAAVDGINALFVGPADLAASLGLLGPANAAALAQVTGEALARIRATGTPCGILSRDERLVQQYLDGGARFLAVGIDSFTLAKAAGEMARDWHNRINAAGNGTK</sequence>
<dbReference type="InterPro" id="IPR015813">
    <property type="entry name" value="Pyrv/PenolPyrv_kinase-like_dom"/>
</dbReference>
<protein>
    <submittedName>
        <fullName evidence="5">2,4-dihydroxyhept-2-ene-1,7-dioic acid aldolase</fullName>
    </submittedName>
</protein>
<organism evidence="5 6">
    <name type="scientific">Hyphomonas oceanitis SCH89</name>
    <dbReference type="NCBI Taxonomy" id="1280953"/>
    <lineage>
        <taxon>Bacteria</taxon>
        <taxon>Pseudomonadati</taxon>
        <taxon>Pseudomonadota</taxon>
        <taxon>Alphaproteobacteria</taxon>
        <taxon>Hyphomonadales</taxon>
        <taxon>Hyphomonadaceae</taxon>
        <taxon>Hyphomonas</taxon>
    </lineage>
</organism>
<dbReference type="InterPro" id="IPR005000">
    <property type="entry name" value="Aldolase/citrate-lyase_domain"/>
</dbReference>
<gene>
    <name evidence="5" type="ORF">HOC_18359</name>
</gene>
<dbReference type="eggNOG" id="COG3836">
    <property type="taxonomic scope" value="Bacteria"/>
</dbReference>
<dbReference type="PANTHER" id="PTHR30502">
    <property type="entry name" value="2-KETO-3-DEOXY-L-RHAMNONATE ALDOLASE"/>
    <property type="match status" value="1"/>
</dbReference>
<dbReference type="OrthoDB" id="9802624at2"/>
<dbReference type="STRING" id="1280953.HOC_18359"/>
<evidence type="ECO:0000256" key="2">
    <source>
        <dbReference type="ARBA" id="ARBA00022723"/>
    </source>
</evidence>
<proteinExistence type="inferred from homology"/>
<dbReference type="InterPro" id="IPR040442">
    <property type="entry name" value="Pyrv_kinase-like_dom_sf"/>
</dbReference>
<evidence type="ECO:0000313" key="5">
    <source>
        <dbReference type="EMBL" id="KDA00868.1"/>
    </source>
</evidence>
<comment type="similarity">
    <text evidence="1">Belongs to the HpcH/HpaI aldolase family.</text>
</comment>
<feature type="domain" description="HpcH/HpaI aldolase/citrate lyase" evidence="4">
    <location>
        <begin position="18"/>
        <end position="243"/>
    </location>
</feature>
<dbReference type="Pfam" id="PF03328">
    <property type="entry name" value="HpcH_HpaI"/>
    <property type="match status" value="1"/>
</dbReference>
<keyword evidence="2" id="KW-0479">Metal-binding</keyword>
<evidence type="ECO:0000259" key="4">
    <source>
        <dbReference type="Pfam" id="PF03328"/>
    </source>
</evidence>